<dbReference type="GO" id="GO:0031267">
    <property type="term" value="F:small GTPase binding"/>
    <property type="evidence" value="ECO:0007669"/>
    <property type="project" value="InterPro"/>
</dbReference>
<dbReference type="Gene3D" id="1.25.10.10">
    <property type="entry name" value="Leucine-rich Repeat Variant"/>
    <property type="match status" value="1"/>
</dbReference>
<dbReference type="STRING" id="5888.A0CZL5"/>
<feature type="compositionally biased region" description="Acidic residues" evidence="4">
    <location>
        <begin position="1432"/>
        <end position="1443"/>
    </location>
</feature>
<dbReference type="InParanoid" id="A0CZL5"/>
<feature type="domain" description="Importin N-terminal" evidence="5">
    <location>
        <begin position="462"/>
        <end position="533"/>
    </location>
</feature>
<dbReference type="GO" id="GO:0005829">
    <property type="term" value="C:cytosol"/>
    <property type="evidence" value="ECO:0000318"/>
    <property type="project" value="GO_Central"/>
</dbReference>
<evidence type="ECO:0000313" key="7">
    <source>
        <dbReference type="Proteomes" id="UP000000600"/>
    </source>
</evidence>
<accession>A0CZL5</accession>
<name>A0CZL5_PARTE</name>
<dbReference type="Proteomes" id="UP000000600">
    <property type="component" value="Unassembled WGS sequence"/>
</dbReference>
<keyword evidence="2" id="KW-0813">Transport</keyword>
<dbReference type="RefSeq" id="XP_001443629.1">
    <property type="nucleotide sequence ID" value="XM_001443592.1"/>
</dbReference>
<dbReference type="KEGG" id="ptm:GSPATT00011805001"/>
<evidence type="ECO:0000313" key="6">
    <source>
        <dbReference type="EMBL" id="CAK76232.1"/>
    </source>
</evidence>
<dbReference type="GO" id="GO:0005635">
    <property type="term" value="C:nuclear envelope"/>
    <property type="evidence" value="ECO:0000318"/>
    <property type="project" value="GO_Central"/>
</dbReference>
<evidence type="ECO:0000256" key="2">
    <source>
        <dbReference type="ARBA" id="ARBA00022448"/>
    </source>
</evidence>
<sequence length="1571" mass="182807">MKTQEVCILKNKLNIHLTQILNEQTLVTYSSIHHNDNILPIEVPYLKVLSIQYILTSDGILERDGNIVYLSPNILDAFVINNLIFIQLTDQFLLHNTNTQEQYTILNNMKIESFAISYPKVAIESSYYYIFDDKTRSLIKVGNTEKNKKFGCSFYQSYLFCGRPNGILWKAKMTGEVQSSYKFAGLKFNQINIVNNYIYNINQNTCTIIFIDDMSILTNIELISQQIYFAKNKLLYFDKEYLYTLQILNLEDAFNQYATQGDPKAIELFKTHSQLQTYQNGLLLYKYKSNEIEDILQNLQRGQFKFSFLSNKTLIPNKQQIQFKDEVGVKQSCQWLAVDPVISNKQVDLGNVLDKINSKLFQYKGMRRLRRYLNVQSFNNLNLLHSQIIKNIRAFKKWELLIIQQNFKTLILYSINPRIDKMEKQTVRGQNLNKYYIKQKIQKKFKMAEATPEITLQIYASALENLEKAYDILHTPYSNFMVESTKILVSPDYPVEIRINIGVLLRNILIEQWESIQPSRKIIRELLLNGLVMNVSNMPIIELIVIDNQYFQVFNNNPSHIWPSPLMELLNWMDDINAVESSLELFLQLFGKLSETNGEHQNLLKEIVPSVLEKGFGIFAQPELNEMLREKILLMVYLILRSISFADGTDNSLVNKCLDNTFQIWMSLFLSALQTSPRSHIFIKKLVLKILIIIFRDFGFYSRKSLALSLIPIWKFFNSITQLYIGHIVYQIDVEHIDGLFSEETKELPFSNQRIINLRNGKFTCVILLDIEYKYLNEDDDYENHIEGLCAYSIELITILVTKPALYNLIKFGTFPLLNTLSTFLTATKEQEKQWIKDPSYFILNDEEELLQKSVRTLALRLINDMIEKYGDQFIQQILIVGEKLILNRDEKEFLDLAQSIISKLNFQELKGQQTKDFDQDSVMQFMKGSIITINNNHYLKSFIQKRKEIGYLLLGSFSEDIIVFQQKHQSTFDIKKCIQNILYELEKQNSYSLQARAIWSTTRYSDLISHQFKELIVPLFESVIHYLDSKYPITLRIISVKALGNYASKIHKYSIPFEYQQEFMESVLNVLQEANQDQMISILESTIHLVKFSPTLATTLAKNGSKVLLQFFSVFHSEQCFIKPLNELIVRICQCKEAYPHIFEVFCPFILDCFQVFYEDVHKIQDKSKIKQSDISLMSAIMSITSTFIKFCSDSKAQEAFINLLPSMVNLILINEDPQLQVHTSQCLKNFIIIETGQILKMNLVQDVMKVNLKLLEVPQNSANESASLFAGNLVMITINNLLDGNPDLNLLKAVVFKIYRSRMPSTVQSLVLVYARMIIEKPKESIAFLTSWSIDNRMALKVLIDKWLLQQPLFRGKGTKNATFSALMKLFLVKDKTLENLLVIGYNPSHQNINSDVYAPFKILSLLIRCLDNEIVPSKQDNVNQQQEDDRLEVDNDDDDFNDKKYQDQVDVDLEKIKDDEDQDIADRFASLDPKEKKDKGLADLETGSTLYMSEFLDFNQEVGEECDETTEEDLTYLKDPCLNINLVNTLQEFFTNLQKNDQEYFKFCLRHLLKEDILLLQKHIKLNF</sequence>
<feature type="region of interest" description="Disordered" evidence="4">
    <location>
        <begin position="1421"/>
        <end position="1447"/>
    </location>
</feature>
<evidence type="ECO:0000256" key="3">
    <source>
        <dbReference type="ARBA" id="ARBA00023242"/>
    </source>
</evidence>
<keyword evidence="3" id="KW-0539">Nucleus</keyword>
<dbReference type="InterPro" id="IPR011989">
    <property type="entry name" value="ARM-like"/>
</dbReference>
<evidence type="ECO:0000256" key="4">
    <source>
        <dbReference type="SAM" id="MobiDB-lite"/>
    </source>
</evidence>
<keyword evidence="7" id="KW-1185">Reference proteome</keyword>
<gene>
    <name evidence="6" type="ORF">GSPATT00011805001</name>
</gene>
<dbReference type="HOGENOM" id="CLU_003725_0_0_1"/>
<dbReference type="GO" id="GO:0006606">
    <property type="term" value="P:protein import into nucleus"/>
    <property type="evidence" value="ECO:0000318"/>
    <property type="project" value="GO_Central"/>
</dbReference>
<dbReference type="OMA" id="ANQDQMI"/>
<proteinExistence type="predicted"/>
<dbReference type="eggNOG" id="KOG2274">
    <property type="taxonomic scope" value="Eukaryota"/>
</dbReference>
<dbReference type="EMBL" id="CT868230">
    <property type="protein sequence ID" value="CAK76232.1"/>
    <property type="molecule type" value="Genomic_DNA"/>
</dbReference>
<dbReference type="SUPFAM" id="SSF48371">
    <property type="entry name" value="ARM repeat"/>
    <property type="match status" value="1"/>
</dbReference>
<comment type="subcellular location">
    <subcellularLocation>
        <location evidence="1">Nucleus</location>
    </subcellularLocation>
</comment>
<dbReference type="InterPro" id="IPR016024">
    <property type="entry name" value="ARM-type_fold"/>
</dbReference>
<dbReference type="GeneID" id="5029414"/>
<evidence type="ECO:0000259" key="5">
    <source>
        <dbReference type="PROSITE" id="PS50166"/>
    </source>
</evidence>
<organism evidence="6 7">
    <name type="scientific">Paramecium tetraurelia</name>
    <dbReference type="NCBI Taxonomy" id="5888"/>
    <lineage>
        <taxon>Eukaryota</taxon>
        <taxon>Sar</taxon>
        <taxon>Alveolata</taxon>
        <taxon>Ciliophora</taxon>
        <taxon>Intramacronucleata</taxon>
        <taxon>Oligohymenophorea</taxon>
        <taxon>Peniculida</taxon>
        <taxon>Parameciidae</taxon>
        <taxon>Paramecium</taxon>
    </lineage>
</organism>
<protein>
    <recommendedName>
        <fullName evidence="5">Importin N-terminal domain-containing protein</fullName>
    </recommendedName>
</protein>
<evidence type="ECO:0000256" key="1">
    <source>
        <dbReference type="ARBA" id="ARBA00004123"/>
    </source>
</evidence>
<dbReference type="InterPro" id="IPR001494">
    <property type="entry name" value="Importin-beta_N"/>
</dbReference>
<dbReference type="PANTHER" id="PTHR10997">
    <property type="entry name" value="IMPORTIN-7, 8, 11"/>
    <property type="match status" value="1"/>
</dbReference>
<reference evidence="6 7" key="1">
    <citation type="journal article" date="2006" name="Nature">
        <title>Global trends of whole-genome duplications revealed by the ciliate Paramecium tetraurelia.</title>
        <authorList>
            <consortium name="Genoscope"/>
            <person name="Aury J.-M."/>
            <person name="Jaillon O."/>
            <person name="Duret L."/>
            <person name="Noel B."/>
            <person name="Jubin C."/>
            <person name="Porcel B.M."/>
            <person name="Segurens B."/>
            <person name="Daubin V."/>
            <person name="Anthouard V."/>
            <person name="Aiach N."/>
            <person name="Arnaiz O."/>
            <person name="Billaut A."/>
            <person name="Beisson J."/>
            <person name="Blanc I."/>
            <person name="Bouhouche K."/>
            <person name="Camara F."/>
            <person name="Duharcourt S."/>
            <person name="Guigo R."/>
            <person name="Gogendeau D."/>
            <person name="Katinka M."/>
            <person name="Keller A.-M."/>
            <person name="Kissmehl R."/>
            <person name="Klotz C."/>
            <person name="Koll F."/>
            <person name="Le Moue A."/>
            <person name="Lepere C."/>
            <person name="Malinsky S."/>
            <person name="Nowacki M."/>
            <person name="Nowak J.K."/>
            <person name="Plattner H."/>
            <person name="Poulain J."/>
            <person name="Ruiz F."/>
            <person name="Serrano V."/>
            <person name="Zagulski M."/>
            <person name="Dessen P."/>
            <person name="Betermier M."/>
            <person name="Weissenbach J."/>
            <person name="Scarpelli C."/>
            <person name="Schachter V."/>
            <person name="Sperling L."/>
            <person name="Meyer E."/>
            <person name="Cohen J."/>
            <person name="Wincker P."/>
        </authorList>
    </citation>
    <scope>NUCLEOTIDE SEQUENCE [LARGE SCALE GENOMIC DNA]</scope>
    <source>
        <strain evidence="6 7">Stock d4-2</strain>
    </source>
</reference>
<dbReference type="PROSITE" id="PS50166">
    <property type="entry name" value="IMPORTIN_B_NT"/>
    <property type="match status" value="1"/>
</dbReference>
<dbReference type="PANTHER" id="PTHR10997:SF9">
    <property type="entry name" value="IMPORTIN-9"/>
    <property type="match status" value="1"/>
</dbReference>
<dbReference type="OrthoDB" id="431626at2759"/>